<feature type="non-terminal residue" evidence="1">
    <location>
        <position position="1"/>
    </location>
</feature>
<sequence length="74" mass="8296">RHACHSLGAAFPYAPPTYRVRLCLWPHQSQSPDTKQPSSRCALMKEAHRNISALLPRCSSLPMDQHSQRRSAAS</sequence>
<protein>
    <submittedName>
        <fullName evidence="1">Uncharacterized protein</fullName>
    </submittedName>
</protein>
<reference evidence="2" key="1">
    <citation type="submission" date="2022-10" db="EMBL/GenBank/DDBJ databases">
        <title>Genome assembly of Pristionchus species.</title>
        <authorList>
            <person name="Yoshida K."/>
            <person name="Sommer R.J."/>
        </authorList>
    </citation>
    <scope>NUCLEOTIDE SEQUENCE [LARGE SCALE GENOMIC DNA]</scope>
    <source>
        <strain evidence="2">RS5460</strain>
    </source>
</reference>
<evidence type="ECO:0000313" key="2">
    <source>
        <dbReference type="Proteomes" id="UP001328107"/>
    </source>
</evidence>
<comment type="caution">
    <text evidence="1">The sequence shown here is derived from an EMBL/GenBank/DDBJ whole genome shotgun (WGS) entry which is preliminary data.</text>
</comment>
<organism evidence="1 2">
    <name type="scientific">Pristionchus mayeri</name>
    <dbReference type="NCBI Taxonomy" id="1317129"/>
    <lineage>
        <taxon>Eukaryota</taxon>
        <taxon>Metazoa</taxon>
        <taxon>Ecdysozoa</taxon>
        <taxon>Nematoda</taxon>
        <taxon>Chromadorea</taxon>
        <taxon>Rhabditida</taxon>
        <taxon>Rhabditina</taxon>
        <taxon>Diplogasteromorpha</taxon>
        <taxon>Diplogasteroidea</taxon>
        <taxon>Neodiplogasteridae</taxon>
        <taxon>Pristionchus</taxon>
    </lineage>
</organism>
<dbReference type="EMBL" id="BTRK01000006">
    <property type="protein sequence ID" value="GMR61457.1"/>
    <property type="molecule type" value="Genomic_DNA"/>
</dbReference>
<keyword evidence="2" id="KW-1185">Reference proteome</keyword>
<dbReference type="Proteomes" id="UP001328107">
    <property type="component" value="Unassembled WGS sequence"/>
</dbReference>
<feature type="non-terminal residue" evidence="1">
    <location>
        <position position="74"/>
    </location>
</feature>
<gene>
    <name evidence="1" type="ORF">PMAYCL1PPCAC_31652</name>
</gene>
<proteinExistence type="predicted"/>
<name>A0AAN5DF92_9BILA</name>
<accession>A0AAN5DF92</accession>
<dbReference type="AlphaFoldDB" id="A0AAN5DF92"/>
<evidence type="ECO:0000313" key="1">
    <source>
        <dbReference type="EMBL" id="GMR61457.1"/>
    </source>
</evidence>